<protein>
    <recommendedName>
        <fullName evidence="1">Protein kinase domain-containing protein</fullName>
    </recommendedName>
</protein>
<comment type="caution">
    <text evidence="2">The sequence shown here is derived from an EMBL/GenBank/DDBJ whole genome shotgun (WGS) entry which is preliminary data.</text>
</comment>
<accession>A0A397SX08</accession>
<dbReference type="OrthoDB" id="2441994at2759"/>
<organism evidence="2 3">
    <name type="scientific">Glomus cerebriforme</name>
    <dbReference type="NCBI Taxonomy" id="658196"/>
    <lineage>
        <taxon>Eukaryota</taxon>
        <taxon>Fungi</taxon>
        <taxon>Fungi incertae sedis</taxon>
        <taxon>Mucoromycota</taxon>
        <taxon>Glomeromycotina</taxon>
        <taxon>Glomeromycetes</taxon>
        <taxon>Glomerales</taxon>
        <taxon>Glomeraceae</taxon>
        <taxon>Glomus</taxon>
    </lineage>
</organism>
<dbReference type="EMBL" id="QKYT01000268">
    <property type="protein sequence ID" value="RIA88337.1"/>
    <property type="molecule type" value="Genomic_DNA"/>
</dbReference>
<dbReference type="GO" id="GO:0005524">
    <property type="term" value="F:ATP binding"/>
    <property type="evidence" value="ECO:0007669"/>
    <property type="project" value="InterPro"/>
</dbReference>
<dbReference type="InterPro" id="IPR011009">
    <property type="entry name" value="Kinase-like_dom_sf"/>
</dbReference>
<dbReference type="Proteomes" id="UP000265703">
    <property type="component" value="Unassembled WGS sequence"/>
</dbReference>
<name>A0A397SX08_9GLOM</name>
<dbReference type="Pfam" id="PF00069">
    <property type="entry name" value="Pkinase"/>
    <property type="match status" value="1"/>
</dbReference>
<dbReference type="PROSITE" id="PS50011">
    <property type="entry name" value="PROTEIN_KINASE_DOM"/>
    <property type="match status" value="1"/>
</dbReference>
<dbReference type="AlphaFoldDB" id="A0A397SX08"/>
<keyword evidence="3" id="KW-1185">Reference proteome</keyword>
<evidence type="ECO:0000313" key="2">
    <source>
        <dbReference type="EMBL" id="RIA88337.1"/>
    </source>
</evidence>
<reference evidence="2 3" key="1">
    <citation type="submission" date="2018-06" db="EMBL/GenBank/DDBJ databases">
        <title>Comparative genomics reveals the genomic features of Rhizophagus irregularis, R. cerebriforme, R. diaphanum and Gigaspora rosea, and their symbiotic lifestyle signature.</title>
        <authorList>
            <person name="Morin E."/>
            <person name="San Clemente H."/>
            <person name="Chen E.C.H."/>
            <person name="De La Providencia I."/>
            <person name="Hainaut M."/>
            <person name="Kuo A."/>
            <person name="Kohler A."/>
            <person name="Murat C."/>
            <person name="Tang N."/>
            <person name="Roy S."/>
            <person name="Loubradou J."/>
            <person name="Henrissat B."/>
            <person name="Grigoriev I.V."/>
            <person name="Corradi N."/>
            <person name="Roux C."/>
            <person name="Martin F.M."/>
        </authorList>
    </citation>
    <scope>NUCLEOTIDE SEQUENCE [LARGE SCALE GENOMIC DNA]</scope>
    <source>
        <strain evidence="2 3">DAOM 227022</strain>
    </source>
</reference>
<dbReference type="Gene3D" id="1.10.510.10">
    <property type="entry name" value="Transferase(Phosphotransferase) domain 1"/>
    <property type="match status" value="1"/>
</dbReference>
<sequence length="95" mass="11098">MTSTNEWIDMKIKNDDIKYFEYNEFSNVEKAGEGAFGTVNRADWKRNGTKIALKIHSNNRTISKNNVNRFLRELKNLNEVNFHPNINKFFGITKG</sequence>
<feature type="domain" description="Protein kinase" evidence="1">
    <location>
        <begin position="25"/>
        <end position="95"/>
    </location>
</feature>
<dbReference type="SUPFAM" id="SSF56112">
    <property type="entry name" value="Protein kinase-like (PK-like)"/>
    <property type="match status" value="1"/>
</dbReference>
<gene>
    <name evidence="2" type="ORF">C1645_248097</name>
</gene>
<dbReference type="GO" id="GO:0004672">
    <property type="term" value="F:protein kinase activity"/>
    <property type="evidence" value="ECO:0007669"/>
    <property type="project" value="InterPro"/>
</dbReference>
<dbReference type="STRING" id="658196.A0A397SX08"/>
<dbReference type="InterPro" id="IPR000719">
    <property type="entry name" value="Prot_kinase_dom"/>
</dbReference>
<proteinExistence type="predicted"/>
<evidence type="ECO:0000259" key="1">
    <source>
        <dbReference type="PROSITE" id="PS50011"/>
    </source>
</evidence>
<evidence type="ECO:0000313" key="3">
    <source>
        <dbReference type="Proteomes" id="UP000265703"/>
    </source>
</evidence>